<dbReference type="PANTHER" id="PTHR33495:SF2">
    <property type="entry name" value="ANTI-SIGMA FACTOR ANTAGONIST TM_1081-RELATED"/>
    <property type="match status" value="1"/>
</dbReference>
<protein>
    <submittedName>
        <fullName evidence="2">Anti-anti-sigma factor</fullName>
    </submittedName>
</protein>
<organism evidence="2 3">
    <name type="scientific">Saccharothrix tamanrassetensis</name>
    <dbReference type="NCBI Taxonomy" id="1051531"/>
    <lineage>
        <taxon>Bacteria</taxon>
        <taxon>Bacillati</taxon>
        <taxon>Actinomycetota</taxon>
        <taxon>Actinomycetes</taxon>
        <taxon>Pseudonocardiales</taxon>
        <taxon>Pseudonocardiaceae</taxon>
        <taxon>Saccharothrix</taxon>
    </lineage>
</organism>
<dbReference type="EMBL" id="JACHJN010000012">
    <property type="protein sequence ID" value="MBB5959676.1"/>
    <property type="molecule type" value="Genomic_DNA"/>
</dbReference>
<dbReference type="InterPro" id="IPR036513">
    <property type="entry name" value="STAS_dom_sf"/>
</dbReference>
<sequence length="150" mass="15456">MSLQVAGGGVVVSLKRAGTTSVLVVRGCVDAEAVPALREAADALVEGAGGAVVDLSDLSFFSSAAVEVLVAVSRRLAARGSRLHLVVSPVVHRVLCREGAEALFELHEFPAEAEEAAGARRDHPVLLSTYRWTAPTAPGEAAARAVTSCV</sequence>
<dbReference type="PANTHER" id="PTHR33495">
    <property type="entry name" value="ANTI-SIGMA FACTOR ANTAGONIST TM_1081-RELATED-RELATED"/>
    <property type="match status" value="1"/>
</dbReference>
<dbReference type="Gene3D" id="3.30.750.24">
    <property type="entry name" value="STAS domain"/>
    <property type="match status" value="1"/>
</dbReference>
<evidence type="ECO:0000259" key="1">
    <source>
        <dbReference type="PROSITE" id="PS50801"/>
    </source>
</evidence>
<dbReference type="RefSeq" id="WP_184696794.1">
    <property type="nucleotide sequence ID" value="NZ_JACHJN010000012.1"/>
</dbReference>
<feature type="domain" description="STAS" evidence="1">
    <location>
        <begin position="10"/>
        <end position="86"/>
    </location>
</feature>
<dbReference type="InterPro" id="IPR058548">
    <property type="entry name" value="MlaB-like_STAS"/>
</dbReference>
<dbReference type="AlphaFoldDB" id="A0A841CWC8"/>
<evidence type="ECO:0000313" key="2">
    <source>
        <dbReference type="EMBL" id="MBB5959676.1"/>
    </source>
</evidence>
<accession>A0A841CWC8</accession>
<evidence type="ECO:0000313" key="3">
    <source>
        <dbReference type="Proteomes" id="UP000547510"/>
    </source>
</evidence>
<comment type="caution">
    <text evidence="2">The sequence shown here is derived from an EMBL/GenBank/DDBJ whole genome shotgun (WGS) entry which is preliminary data.</text>
</comment>
<proteinExistence type="predicted"/>
<dbReference type="Proteomes" id="UP000547510">
    <property type="component" value="Unassembled WGS sequence"/>
</dbReference>
<dbReference type="InterPro" id="IPR002645">
    <property type="entry name" value="STAS_dom"/>
</dbReference>
<keyword evidence="3" id="KW-1185">Reference proteome</keyword>
<dbReference type="PROSITE" id="PS50801">
    <property type="entry name" value="STAS"/>
    <property type="match status" value="1"/>
</dbReference>
<dbReference type="SUPFAM" id="SSF52091">
    <property type="entry name" value="SpoIIaa-like"/>
    <property type="match status" value="1"/>
</dbReference>
<dbReference type="GO" id="GO:0043856">
    <property type="term" value="F:anti-sigma factor antagonist activity"/>
    <property type="evidence" value="ECO:0007669"/>
    <property type="project" value="TreeGrafter"/>
</dbReference>
<reference evidence="2 3" key="1">
    <citation type="submission" date="2020-08" db="EMBL/GenBank/DDBJ databases">
        <title>Genomic Encyclopedia of Type Strains, Phase III (KMG-III): the genomes of soil and plant-associated and newly described type strains.</title>
        <authorList>
            <person name="Whitman W."/>
        </authorList>
    </citation>
    <scope>NUCLEOTIDE SEQUENCE [LARGE SCALE GENOMIC DNA]</scope>
    <source>
        <strain evidence="2 3">CECT 8640</strain>
    </source>
</reference>
<dbReference type="CDD" id="cd07043">
    <property type="entry name" value="STAS_anti-anti-sigma_factors"/>
    <property type="match status" value="1"/>
</dbReference>
<dbReference type="Pfam" id="PF13466">
    <property type="entry name" value="STAS_2"/>
    <property type="match status" value="1"/>
</dbReference>
<name>A0A841CWC8_9PSEU</name>
<gene>
    <name evidence="2" type="ORF">FHS29_006297</name>
</gene>